<keyword evidence="3" id="KW-1185">Reference proteome</keyword>
<dbReference type="RefSeq" id="WP_331216511.1">
    <property type="nucleotide sequence ID" value="NZ_JAZGQK010000020.1"/>
</dbReference>
<sequence length="264" mass="30750">MSDVPAITVPAEFPQVLVPVDHIEPAPRRIRAIMNGEWVLDTVHAKYVWEWQHYPQYYIPLEDIRQEFLVDEHDVEEFKLGSARQYGLRVGDNYRAGVVRLHIAPSREGLVDMVRVDWEAVDTWFEEDEELFVHPRDPYTRVDALRSTRHVRVELDGELLAESRSPVLVFETGVPTRYYLNRSEVHLGRLIPTKTETACPYTGRTSNYWSVKIGDTLHEDIAWAYDFPSHLLQPIAGMICFYSEKTDITVDGKRLDRPQTRWAK</sequence>
<protein>
    <submittedName>
        <fullName evidence="2">DUF427 domain-containing protein</fullName>
    </submittedName>
</protein>
<dbReference type="Gene3D" id="2.170.150.40">
    <property type="entry name" value="Domain of unknown function (DUF427)"/>
    <property type="match status" value="2"/>
</dbReference>
<feature type="domain" description="DUF427" evidence="1">
    <location>
        <begin position="30"/>
        <end position="98"/>
    </location>
</feature>
<evidence type="ECO:0000313" key="2">
    <source>
        <dbReference type="EMBL" id="MEE6261406.1"/>
    </source>
</evidence>
<name>A0ABU7RY25_9ACTN</name>
<evidence type="ECO:0000259" key="1">
    <source>
        <dbReference type="Pfam" id="PF04248"/>
    </source>
</evidence>
<proteinExistence type="predicted"/>
<dbReference type="InterPro" id="IPR007361">
    <property type="entry name" value="DUF427"/>
</dbReference>
<organism evidence="2 3">
    <name type="scientific">Plantactinospora sonchi</name>
    <dbReference type="NCBI Taxonomy" id="1544735"/>
    <lineage>
        <taxon>Bacteria</taxon>
        <taxon>Bacillati</taxon>
        <taxon>Actinomycetota</taxon>
        <taxon>Actinomycetes</taxon>
        <taxon>Micromonosporales</taxon>
        <taxon>Micromonosporaceae</taxon>
        <taxon>Plantactinospora</taxon>
    </lineage>
</organism>
<dbReference type="Proteomes" id="UP001332243">
    <property type="component" value="Unassembled WGS sequence"/>
</dbReference>
<comment type="caution">
    <text evidence="2">The sequence shown here is derived from an EMBL/GenBank/DDBJ whole genome shotgun (WGS) entry which is preliminary data.</text>
</comment>
<dbReference type="EMBL" id="JAZGQK010000020">
    <property type="protein sequence ID" value="MEE6261406.1"/>
    <property type="molecule type" value="Genomic_DNA"/>
</dbReference>
<feature type="domain" description="DUF427" evidence="1">
    <location>
        <begin position="151"/>
        <end position="243"/>
    </location>
</feature>
<dbReference type="InterPro" id="IPR038694">
    <property type="entry name" value="DUF427_sf"/>
</dbReference>
<dbReference type="PANTHER" id="PTHR34310">
    <property type="entry name" value="DUF427 DOMAIN PROTEIN (AFU_ORTHOLOGUE AFUA_3G02220)"/>
    <property type="match status" value="1"/>
</dbReference>
<dbReference type="Pfam" id="PF04248">
    <property type="entry name" value="NTP_transf_9"/>
    <property type="match status" value="2"/>
</dbReference>
<accession>A0ABU7RY25</accession>
<gene>
    <name evidence="2" type="ORF">V1633_23260</name>
</gene>
<dbReference type="PANTHER" id="PTHR34310:SF9">
    <property type="entry name" value="BLR5716 PROTEIN"/>
    <property type="match status" value="1"/>
</dbReference>
<reference evidence="2 3" key="1">
    <citation type="submission" date="2024-01" db="EMBL/GenBank/DDBJ databases">
        <title>Genome insights into Plantactinospora sonchi sp. nov.</title>
        <authorList>
            <person name="Wang L."/>
        </authorList>
    </citation>
    <scope>NUCLEOTIDE SEQUENCE [LARGE SCALE GENOMIC DNA]</scope>
    <source>
        <strain evidence="2 3">NEAU-QY2</strain>
    </source>
</reference>
<evidence type="ECO:0000313" key="3">
    <source>
        <dbReference type="Proteomes" id="UP001332243"/>
    </source>
</evidence>